<reference evidence="3 4" key="1">
    <citation type="journal article" date="2020" name="Mol. Plant">
        <title>The Chromosome-Based Rubber Tree Genome Provides New Insights into Spurge Genome Evolution and Rubber Biosynthesis.</title>
        <authorList>
            <person name="Liu J."/>
            <person name="Shi C."/>
            <person name="Shi C.C."/>
            <person name="Li W."/>
            <person name="Zhang Q.J."/>
            <person name="Zhang Y."/>
            <person name="Li K."/>
            <person name="Lu H.F."/>
            <person name="Shi C."/>
            <person name="Zhu S.T."/>
            <person name="Xiao Z.Y."/>
            <person name="Nan H."/>
            <person name="Yue Y."/>
            <person name="Zhu X.G."/>
            <person name="Wu Y."/>
            <person name="Hong X.N."/>
            <person name="Fan G.Y."/>
            <person name="Tong Y."/>
            <person name="Zhang D."/>
            <person name="Mao C.L."/>
            <person name="Liu Y.L."/>
            <person name="Hao S.J."/>
            <person name="Liu W.Q."/>
            <person name="Lv M.Q."/>
            <person name="Zhang H.B."/>
            <person name="Liu Y."/>
            <person name="Hu-Tang G.R."/>
            <person name="Wang J.P."/>
            <person name="Wang J.H."/>
            <person name="Sun Y.H."/>
            <person name="Ni S.B."/>
            <person name="Chen W.B."/>
            <person name="Zhang X.C."/>
            <person name="Jiao Y.N."/>
            <person name="Eichler E.E."/>
            <person name="Li G.H."/>
            <person name="Liu X."/>
            <person name="Gao L.Z."/>
        </authorList>
    </citation>
    <scope>NUCLEOTIDE SEQUENCE [LARGE SCALE GENOMIC DNA]</scope>
    <source>
        <strain evidence="4">cv. GT1</strain>
        <tissue evidence="3">Leaf</tissue>
    </source>
</reference>
<keyword evidence="2" id="KW-0472">Membrane</keyword>
<dbReference type="Proteomes" id="UP000467840">
    <property type="component" value="Chromosome 7"/>
</dbReference>
<feature type="compositionally biased region" description="Low complexity" evidence="1">
    <location>
        <begin position="1"/>
        <end position="12"/>
    </location>
</feature>
<dbReference type="PANTHER" id="PTHR33430:SF7">
    <property type="entry name" value="OS07G0240400 PROTEIN"/>
    <property type="match status" value="1"/>
</dbReference>
<feature type="transmembrane region" description="Helical" evidence="2">
    <location>
        <begin position="137"/>
        <end position="163"/>
    </location>
</feature>
<dbReference type="AlphaFoldDB" id="A0A6A6L483"/>
<name>A0A6A6L483_HEVBR</name>
<proteinExistence type="predicted"/>
<gene>
    <name evidence="3" type="ORF">GH714_036427</name>
</gene>
<feature type="transmembrane region" description="Helical" evidence="2">
    <location>
        <begin position="96"/>
        <end position="117"/>
    </location>
</feature>
<keyword evidence="2" id="KW-1133">Transmembrane helix</keyword>
<evidence type="ECO:0000256" key="1">
    <source>
        <dbReference type="SAM" id="MobiDB-lite"/>
    </source>
</evidence>
<evidence type="ECO:0000313" key="3">
    <source>
        <dbReference type="EMBL" id="KAF2296161.1"/>
    </source>
</evidence>
<accession>A0A6A6L483</accession>
<comment type="caution">
    <text evidence="3">The sequence shown here is derived from an EMBL/GenBank/DDBJ whole genome shotgun (WGS) entry which is preliminary data.</text>
</comment>
<protein>
    <submittedName>
        <fullName evidence="3">Uncharacterized protein</fullName>
    </submittedName>
</protein>
<evidence type="ECO:0000256" key="2">
    <source>
        <dbReference type="SAM" id="Phobius"/>
    </source>
</evidence>
<dbReference type="PANTHER" id="PTHR33430">
    <property type="entry name" value="MATERNAL EFFECT EMBRYO ARREST PROTEIN"/>
    <property type="match status" value="1"/>
</dbReference>
<evidence type="ECO:0000313" key="4">
    <source>
        <dbReference type="Proteomes" id="UP000467840"/>
    </source>
</evidence>
<dbReference type="EMBL" id="JAAGAX010000013">
    <property type="protein sequence ID" value="KAF2296161.1"/>
    <property type="molecule type" value="Genomic_DNA"/>
</dbReference>
<keyword evidence="4" id="KW-1185">Reference proteome</keyword>
<keyword evidence="2" id="KW-0812">Transmembrane</keyword>
<sequence length="239" mass="26198">MSTPSSLSPSSSGCLEPNRPQQLPYHRSHLPLRCRIHHCREHRLLSCLLVQFLSLLQLDRSCTQASSADRQDPRFSLSFPSLARVLCRVNKNSLRVGMLASGVGSVVGCVFLMLALINVVQFKLGTLACGSGHSLAAVVPLVIFVPIALVIYSFCFVMLLVILGIAGFNRVDGDGECGKSTTPDEKLSSWHLVHQQHRMKMLQFLPSAVLSLYIALKEQHQSWCSVILASMNALESASL</sequence>
<feature type="region of interest" description="Disordered" evidence="1">
    <location>
        <begin position="1"/>
        <end position="20"/>
    </location>
</feature>
<organism evidence="3 4">
    <name type="scientific">Hevea brasiliensis</name>
    <name type="common">Para rubber tree</name>
    <name type="synonym">Siphonia brasiliensis</name>
    <dbReference type="NCBI Taxonomy" id="3981"/>
    <lineage>
        <taxon>Eukaryota</taxon>
        <taxon>Viridiplantae</taxon>
        <taxon>Streptophyta</taxon>
        <taxon>Embryophyta</taxon>
        <taxon>Tracheophyta</taxon>
        <taxon>Spermatophyta</taxon>
        <taxon>Magnoliopsida</taxon>
        <taxon>eudicotyledons</taxon>
        <taxon>Gunneridae</taxon>
        <taxon>Pentapetalae</taxon>
        <taxon>rosids</taxon>
        <taxon>fabids</taxon>
        <taxon>Malpighiales</taxon>
        <taxon>Euphorbiaceae</taxon>
        <taxon>Crotonoideae</taxon>
        <taxon>Micrandreae</taxon>
        <taxon>Hevea</taxon>
    </lineage>
</organism>